<keyword evidence="1" id="KW-0812">Transmembrane</keyword>
<feature type="transmembrane region" description="Helical" evidence="1">
    <location>
        <begin position="74"/>
        <end position="93"/>
    </location>
</feature>
<keyword evidence="1" id="KW-1133">Transmembrane helix</keyword>
<dbReference type="EMBL" id="ML769432">
    <property type="protein sequence ID" value="KAE9402719.1"/>
    <property type="molecule type" value="Genomic_DNA"/>
</dbReference>
<dbReference type="Proteomes" id="UP000799118">
    <property type="component" value="Unassembled WGS sequence"/>
</dbReference>
<feature type="transmembrane region" description="Helical" evidence="1">
    <location>
        <begin position="44"/>
        <end position="67"/>
    </location>
</feature>
<evidence type="ECO:0000313" key="3">
    <source>
        <dbReference type="Proteomes" id="UP000799118"/>
    </source>
</evidence>
<name>A0A6A4HW77_9AGAR</name>
<accession>A0A6A4HW77</accession>
<proteinExistence type="predicted"/>
<keyword evidence="3" id="KW-1185">Reference proteome</keyword>
<dbReference type="OrthoDB" id="2681808at2759"/>
<dbReference type="PANTHER" id="PTHR40465">
    <property type="entry name" value="CHROMOSOME 1, WHOLE GENOME SHOTGUN SEQUENCE"/>
    <property type="match status" value="1"/>
</dbReference>
<sequence length="274" mass="30319">MVERVAGRGSSGMDVLSLALREIGPNPATASPDEISAITDVPVFLGYMLSYLLQGILIVQVFVYYISFRQTDALYMKITVFAVFFVECLSVIVRHHDCYNEHYRGRRSFILDCSVGIQGRGRLVRYMHVSINYSSWPLVNRVVFHTGSTMVHAFYCWRIRILHGSWWIIAAIMTLSVVQCVMVAISGTGVFQPEYSGFLEQAPTSTNDSGDLAINVLWLAGSAVADIIIASTLLYLLRRVTAHLPLTSRTATRVERVMGAAIDTGMITAIAASI</sequence>
<dbReference type="PANTHER" id="PTHR40465:SF1">
    <property type="entry name" value="DUF6534 DOMAIN-CONTAINING PROTEIN"/>
    <property type="match status" value="1"/>
</dbReference>
<evidence type="ECO:0000256" key="1">
    <source>
        <dbReference type="SAM" id="Phobius"/>
    </source>
</evidence>
<dbReference type="AlphaFoldDB" id="A0A6A4HW77"/>
<gene>
    <name evidence="2" type="ORF">BT96DRAFT_990942</name>
</gene>
<organism evidence="2 3">
    <name type="scientific">Gymnopus androsaceus JB14</name>
    <dbReference type="NCBI Taxonomy" id="1447944"/>
    <lineage>
        <taxon>Eukaryota</taxon>
        <taxon>Fungi</taxon>
        <taxon>Dikarya</taxon>
        <taxon>Basidiomycota</taxon>
        <taxon>Agaricomycotina</taxon>
        <taxon>Agaricomycetes</taxon>
        <taxon>Agaricomycetidae</taxon>
        <taxon>Agaricales</taxon>
        <taxon>Marasmiineae</taxon>
        <taxon>Omphalotaceae</taxon>
        <taxon>Gymnopus</taxon>
    </lineage>
</organism>
<keyword evidence="1" id="KW-0472">Membrane</keyword>
<reference evidence="2" key="1">
    <citation type="journal article" date="2019" name="Environ. Microbiol.">
        <title>Fungal ecological strategies reflected in gene transcription - a case study of two litter decomposers.</title>
        <authorList>
            <person name="Barbi F."/>
            <person name="Kohler A."/>
            <person name="Barry K."/>
            <person name="Baskaran P."/>
            <person name="Daum C."/>
            <person name="Fauchery L."/>
            <person name="Ihrmark K."/>
            <person name="Kuo A."/>
            <person name="LaButti K."/>
            <person name="Lipzen A."/>
            <person name="Morin E."/>
            <person name="Grigoriev I.V."/>
            <person name="Henrissat B."/>
            <person name="Lindahl B."/>
            <person name="Martin F."/>
        </authorList>
    </citation>
    <scope>NUCLEOTIDE SEQUENCE</scope>
    <source>
        <strain evidence="2">JB14</strain>
    </source>
</reference>
<protein>
    <submittedName>
        <fullName evidence="2">Uncharacterized protein</fullName>
    </submittedName>
</protein>
<feature type="transmembrane region" description="Helical" evidence="1">
    <location>
        <begin position="212"/>
        <end position="237"/>
    </location>
</feature>
<evidence type="ECO:0000313" key="2">
    <source>
        <dbReference type="EMBL" id="KAE9402719.1"/>
    </source>
</evidence>
<feature type="transmembrane region" description="Helical" evidence="1">
    <location>
        <begin position="166"/>
        <end position="192"/>
    </location>
</feature>